<dbReference type="InterPro" id="IPR036457">
    <property type="entry name" value="PPM-type-like_dom_sf"/>
</dbReference>
<dbReference type="PANTHER" id="PTHR43156">
    <property type="entry name" value="STAGE II SPORULATION PROTEIN E-RELATED"/>
    <property type="match status" value="1"/>
</dbReference>
<dbReference type="PANTHER" id="PTHR43156:SF2">
    <property type="entry name" value="STAGE II SPORULATION PROTEIN E"/>
    <property type="match status" value="1"/>
</dbReference>
<dbReference type="GO" id="GO:0016791">
    <property type="term" value="F:phosphatase activity"/>
    <property type="evidence" value="ECO:0007669"/>
    <property type="project" value="TreeGrafter"/>
</dbReference>
<sequence length="436" mass="47157">MLAELLRVARSQPPARLADVITDHAGPLGIRHVVVYLADLQERVLVPLPPEAGGDDPAGFAPDLDDPGFAEQREPGVVRIEGTVAGLAYRKLTVVTAEDNQAAGELIRVGEPAHRHRMWLPLVDGNVRLGVLELTVEHLDEQVLQRCQLLAGVVALLVVSHGVYSDVFNQLRRREPMRLSAEMVWAFIPGQTFATQDVVICAAAEPVYRLGGDAYDFSIMNRLVHVSLFDAAGHDLMAGLVAAVGLASCRSTRRAGGDLTDIAMLADGAIREHSSDWRFMTGLLLNLQTLTGQLEWVNCGHPPPLLLRRERVVKELSGSPDPPMGLLGGARPHVHHETLQPGDRILCYTDGVTEARTPEGELFGLDRLADTIIRTTAAGMSAPEALRRLVHDLFSEEAGATLADDATVLLIEWRPTTPAASIQTTAQPLPTLPPCS</sequence>
<gene>
    <name evidence="3" type="ORF">BJ981_002283</name>
</gene>
<dbReference type="Proteomes" id="UP000588112">
    <property type="component" value="Unassembled WGS sequence"/>
</dbReference>
<organism evidence="3 4">
    <name type="scientific">Sphaerisporangium krabiense</name>
    <dbReference type="NCBI Taxonomy" id="763782"/>
    <lineage>
        <taxon>Bacteria</taxon>
        <taxon>Bacillati</taxon>
        <taxon>Actinomycetota</taxon>
        <taxon>Actinomycetes</taxon>
        <taxon>Streptosporangiales</taxon>
        <taxon>Streptosporangiaceae</taxon>
        <taxon>Sphaerisporangium</taxon>
    </lineage>
</organism>
<evidence type="ECO:0000259" key="2">
    <source>
        <dbReference type="SMART" id="SM00331"/>
    </source>
</evidence>
<dbReference type="Gene3D" id="3.60.40.10">
    <property type="entry name" value="PPM-type phosphatase domain"/>
    <property type="match status" value="1"/>
</dbReference>
<dbReference type="RefSeq" id="WP_184610617.1">
    <property type="nucleotide sequence ID" value="NZ_BOOS01000029.1"/>
</dbReference>
<evidence type="ECO:0000313" key="3">
    <source>
        <dbReference type="EMBL" id="MBB5626584.1"/>
    </source>
</evidence>
<comment type="caution">
    <text evidence="3">The sequence shown here is derived from an EMBL/GenBank/DDBJ whole genome shotgun (WGS) entry which is preliminary data.</text>
</comment>
<proteinExistence type="predicted"/>
<feature type="domain" description="PPM-type phosphatase" evidence="2">
    <location>
        <begin position="195"/>
        <end position="413"/>
    </location>
</feature>
<protein>
    <recommendedName>
        <fullName evidence="2">PPM-type phosphatase domain-containing protein</fullName>
    </recommendedName>
</protein>
<dbReference type="AlphaFoldDB" id="A0A7W8Z379"/>
<reference evidence="3 4" key="1">
    <citation type="submission" date="2020-08" db="EMBL/GenBank/DDBJ databases">
        <title>Sequencing the genomes of 1000 actinobacteria strains.</title>
        <authorList>
            <person name="Klenk H.-P."/>
        </authorList>
    </citation>
    <scope>NUCLEOTIDE SEQUENCE [LARGE SCALE GENOMIC DNA]</scope>
    <source>
        <strain evidence="3 4">DSM 45790</strain>
    </source>
</reference>
<dbReference type="InterPro" id="IPR001932">
    <property type="entry name" value="PPM-type_phosphatase-like_dom"/>
</dbReference>
<name>A0A7W8Z379_9ACTN</name>
<dbReference type="SMART" id="SM00331">
    <property type="entry name" value="PP2C_SIG"/>
    <property type="match status" value="1"/>
</dbReference>
<dbReference type="InterPro" id="IPR052016">
    <property type="entry name" value="Bact_Sigma-Reg"/>
</dbReference>
<evidence type="ECO:0000313" key="4">
    <source>
        <dbReference type="Proteomes" id="UP000588112"/>
    </source>
</evidence>
<dbReference type="SUPFAM" id="SSF81606">
    <property type="entry name" value="PP2C-like"/>
    <property type="match status" value="1"/>
</dbReference>
<dbReference type="EMBL" id="JACHBR010000001">
    <property type="protein sequence ID" value="MBB5626584.1"/>
    <property type="molecule type" value="Genomic_DNA"/>
</dbReference>
<dbReference type="Pfam" id="PF07228">
    <property type="entry name" value="SpoIIE"/>
    <property type="match status" value="1"/>
</dbReference>
<keyword evidence="1" id="KW-0378">Hydrolase</keyword>
<keyword evidence="4" id="KW-1185">Reference proteome</keyword>
<evidence type="ECO:0000256" key="1">
    <source>
        <dbReference type="ARBA" id="ARBA00022801"/>
    </source>
</evidence>
<accession>A0A7W8Z379</accession>